<feature type="signal peptide" evidence="1">
    <location>
        <begin position="1"/>
        <end position="20"/>
    </location>
</feature>
<proteinExistence type="predicted"/>
<evidence type="ECO:0000313" key="3">
    <source>
        <dbReference type="Proteomes" id="UP000233742"/>
    </source>
</evidence>
<dbReference type="AlphaFoldDB" id="A0A2K9EHL7"/>
<dbReference type="KEGG" id="paro:CUV01_10895"/>
<keyword evidence="1" id="KW-0732">Signal</keyword>
<dbReference type="OrthoDB" id="7877136at2"/>
<feature type="chain" id="PRO_5014797948" evidence="1">
    <location>
        <begin position="21"/>
        <end position="183"/>
    </location>
</feature>
<organism evidence="2 3">
    <name type="scientific">Paracoccus tegillarcae</name>
    <dbReference type="NCBI Taxonomy" id="1529068"/>
    <lineage>
        <taxon>Bacteria</taxon>
        <taxon>Pseudomonadati</taxon>
        <taxon>Pseudomonadota</taxon>
        <taxon>Alphaproteobacteria</taxon>
        <taxon>Rhodobacterales</taxon>
        <taxon>Paracoccaceae</taxon>
        <taxon>Paracoccus</taxon>
    </lineage>
</organism>
<gene>
    <name evidence="2" type="ORF">CUV01_10895</name>
</gene>
<dbReference type="EMBL" id="CP025408">
    <property type="protein sequence ID" value="AUH33829.1"/>
    <property type="molecule type" value="Genomic_DNA"/>
</dbReference>
<protein>
    <submittedName>
        <fullName evidence="2">Uncharacterized protein</fullName>
    </submittedName>
</protein>
<dbReference type="Proteomes" id="UP000233742">
    <property type="component" value="Chromosome"/>
</dbReference>
<evidence type="ECO:0000313" key="2">
    <source>
        <dbReference type="EMBL" id="AUH33829.1"/>
    </source>
</evidence>
<accession>A0A2K9EHL7</accession>
<keyword evidence="3" id="KW-1185">Reference proteome</keyword>
<sequence>MKSAILIAAAFAASATAALADVTPGKAQFAAGVGVNAADYSLAELALLRDAKRDNDREAVNYYVTRENRTGVQSAAAVTPAETLLAAKLGLDASRYTQAELDLIDIARRDNDREKEAFYLNHENRQSASTAAAVTPAEAQVAAKLGLDAGRYTLVELNQIDAARRDNNREKENFYLNHVNRNS</sequence>
<name>A0A2K9EHL7_9RHOB</name>
<dbReference type="RefSeq" id="WP_101460495.1">
    <property type="nucleotide sequence ID" value="NZ_CP025408.1"/>
</dbReference>
<reference evidence="2 3" key="1">
    <citation type="submission" date="2017-12" db="EMBL/GenBank/DDBJ databases">
        <authorList>
            <person name="Hurst M.R.H."/>
        </authorList>
    </citation>
    <scope>NUCLEOTIDE SEQUENCE [LARGE SCALE GENOMIC DNA]</scope>
    <source>
        <strain evidence="2 3">BM15</strain>
    </source>
</reference>
<evidence type="ECO:0000256" key="1">
    <source>
        <dbReference type="SAM" id="SignalP"/>
    </source>
</evidence>